<evidence type="ECO:0000313" key="3">
    <source>
        <dbReference type="Proteomes" id="UP000510868"/>
    </source>
</evidence>
<sequence>MQTQVVTLDVLKPIGTTVDLSDSFNARVGDKMTPFQLFITEGGVAKDLKGIHPELEAEVGNGALRNGVAVMAAGAKGVHWVGSTNNVTGYNQLTLAFPAEVFPQSGFCYGHLILANDAGVRETSVDIWFQVLDGTPLMGLVADHYDSELQLELAKAKNANDQFSQEMRKTYGLEVTAAENALIQATNHLNSLAATAGDIEAKIKANDIATKTELANTQRDITTTLAQVAINPEAFDTLSALQQTYPNGKAGLFIVAENDHKYMYIDHTWKDCGPFVGAGLLDKSVNVNKLSQVLQDSLVPTVEEVPITGQWSGYVSIQTGHNVDNDDTYYSDAIPVTPGEVYLVNGTTYFDARTVILWDTKENIVGYFPQSLTDKELDSKQAFIFAIPQGAITMYINTKKGNGNERHLYKVKNFDRVQDATTDFVSSVVNGKQAKCQPVKLTKCNNDGYWQYQYGYYQYDTDGTTKVVGYNQISIKPFETYRIKGNSYFEANLYNIYDYAGRLIESFPNNNLDAQFYDQTFTVPYNGAFLKVNQHKDGPEVALEKVIEWHDKSPIAGKKWVAIGDSWTAANTLGNTVANYTNYVADRLGVTMVNAGVGGTGYVAQNGNYGDQFYNRQIPADGDAYTILGSFNDVFVDGFKFGDVRDTDKLTLWGGMKATLDHIWSIKDDAAVGIIAPGPWGAFNPQNENNWDKLNMKASEIGEQYVATMKKFSDYYSLPFLDLYHQSGLRPWDPSFVAKYYHGTSDTDSTHPNTNGHRIFAPKIIDYLSKLFN</sequence>
<proteinExistence type="predicted"/>
<name>A0A7L6BLD6_LIMRT</name>
<reference evidence="2 3" key="1">
    <citation type="submission" date="2020-07" db="EMBL/GenBank/DDBJ databases">
        <title>Genome sequence of Lactobacillus reuteri CNEI-KCA3 isolated from the faeces of a reared-broiler chicken, South-East Nigeria, reveals presence of CRISPR arrays.</title>
        <authorList>
            <person name="Anukam K.C."/>
            <person name="Ibezim C.N."/>
            <person name="BeecK W.V."/>
            <person name="Allonsius C."/>
            <person name="Broek M.D."/>
            <person name="Tuyaerts I."/>
            <person name="Attama A."/>
            <person name="Esimone C.O."/>
            <person name="Lebeer S."/>
        </authorList>
    </citation>
    <scope>NUCLEOTIDE SEQUENCE [LARGE SCALE GENOMIC DNA]</scope>
    <source>
        <strain evidence="2 3">CNEI-KCA3</strain>
    </source>
</reference>
<dbReference type="RefSeq" id="WP_181462845.1">
    <property type="nucleotide sequence ID" value="NZ_CP059275.1"/>
</dbReference>
<dbReference type="GO" id="GO:0016787">
    <property type="term" value="F:hydrolase activity"/>
    <property type="evidence" value="ECO:0007669"/>
    <property type="project" value="UniProtKB-KW"/>
</dbReference>
<dbReference type="AlphaFoldDB" id="A0A7L6BLD6"/>
<dbReference type="InterPro" id="IPR013830">
    <property type="entry name" value="SGNH_hydro"/>
</dbReference>
<dbReference type="Gene3D" id="3.40.50.1110">
    <property type="entry name" value="SGNH hydrolase"/>
    <property type="match status" value="1"/>
</dbReference>
<evidence type="ECO:0000259" key="1">
    <source>
        <dbReference type="Pfam" id="PF13472"/>
    </source>
</evidence>
<dbReference type="Proteomes" id="UP000510868">
    <property type="component" value="Chromosome"/>
</dbReference>
<dbReference type="SUPFAM" id="SSF52266">
    <property type="entry name" value="SGNH hydrolase"/>
    <property type="match status" value="1"/>
</dbReference>
<evidence type="ECO:0000313" key="2">
    <source>
        <dbReference type="EMBL" id="QLQ62724.1"/>
    </source>
</evidence>
<accession>A0A7L6BLD6</accession>
<dbReference type="Pfam" id="PF13472">
    <property type="entry name" value="Lipase_GDSL_2"/>
    <property type="match status" value="1"/>
</dbReference>
<feature type="domain" description="SGNH hydrolase-type esterase" evidence="1">
    <location>
        <begin position="562"/>
        <end position="759"/>
    </location>
</feature>
<keyword evidence="2" id="KW-0378">Hydrolase</keyword>
<dbReference type="EMBL" id="CP059275">
    <property type="protein sequence ID" value="QLQ62724.1"/>
    <property type="molecule type" value="Genomic_DNA"/>
</dbReference>
<gene>
    <name evidence="2" type="ORF">HHK02_05380</name>
</gene>
<protein>
    <submittedName>
        <fullName evidence="2">SGNH/GDSL hydrolase family protein</fullName>
    </submittedName>
</protein>
<dbReference type="CDD" id="cd00229">
    <property type="entry name" value="SGNH_hydrolase"/>
    <property type="match status" value="1"/>
</dbReference>
<organism evidence="2 3">
    <name type="scientific">Limosilactobacillus reuteri</name>
    <name type="common">Lactobacillus reuteri</name>
    <dbReference type="NCBI Taxonomy" id="1598"/>
    <lineage>
        <taxon>Bacteria</taxon>
        <taxon>Bacillati</taxon>
        <taxon>Bacillota</taxon>
        <taxon>Bacilli</taxon>
        <taxon>Lactobacillales</taxon>
        <taxon>Lactobacillaceae</taxon>
        <taxon>Limosilactobacillus</taxon>
    </lineage>
</organism>
<dbReference type="InterPro" id="IPR036514">
    <property type="entry name" value="SGNH_hydro_sf"/>
</dbReference>